<keyword evidence="1" id="KW-1133">Transmembrane helix</keyword>
<feature type="transmembrane region" description="Helical" evidence="1">
    <location>
        <begin position="42"/>
        <end position="61"/>
    </location>
</feature>
<comment type="caution">
    <text evidence="3">The sequence shown here is derived from an EMBL/GenBank/DDBJ whole genome shotgun (WGS) entry which is preliminary data.</text>
</comment>
<accession>A0ABW0LYS5</accession>
<feature type="transmembrane region" description="Helical" evidence="1">
    <location>
        <begin position="245"/>
        <end position="263"/>
    </location>
</feature>
<dbReference type="Proteomes" id="UP001596105">
    <property type="component" value="Unassembled WGS sequence"/>
</dbReference>
<dbReference type="InterPro" id="IPR008756">
    <property type="entry name" value="Peptidase_M56"/>
</dbReference>
<sequence>MNPPVKLKWIYALMVVFIVFVSVRMGMFVAHQMGNDRLQGAIVTYVVFDLVIGYTLIRAIWRIIAQTYLTRKWHKRFYAGKHDKLTKRLNYKYRSLGTEIIVVRDEAFVALAIGMRRPKIVVSTAVFDIFSDDELKAILLHEWHHCRNRDNLKTFLMTLLANAFGYWPIMKPIFRYYQTWTELLADRFAIRWMGTELHLANVLLKLSKGGEMRQHAAAVHFATTTMHYRIMQVLEPDKTVKVKVAVLRPLLASFSLLLLFMLGGDS</sequence>
<evidence type="ECO:0000256" key="1">
    <source>
        <dbReference type="SAM" id="Phobius"/>
    </source>
</evidence>
<dbReference type="PANTHER" id="PTHR34978">
    <property type="entry name" value="POSSIBLE SENSOR-TRANSDUCER PROTEIN BLAR"/>
    <property type="match status" value="1"/>
</dbReference>
<feature type="domain" description="Peptidase M56" evidence="2">
    <location>
        <begin position="43"/>
        <end position="231"/>
    </location>
</feature>
<dbReference type="RefSeq" id="WP_209748094.1">
    <property type="nucleotide sequence ID" value="NZ_JBHSMH010000082.1"/>
</dbReference>
<feature type="transmembrane region" description="Helical" evidence="1">
    <location>
        <begin position="9"/>
        <end position="30"/>
    </location>
</feature>
<evidence type="ECO:0000313" key="3">
    <source>
        <dbReference type="EMBL" id="MFC5470999.1"/>
    </source>
</evidence>
<keyword evidence="1" id="KW-0472">Membrane</keyword>
<dbReference type="EMBL" id="JBHSMH010000082">
    <property type="protein sequence ID" value="MFC5470999.1"/>
    <property type="molecule type" value="Genomic_DNA"/>
</dbReference>
<keyword evidence="1" id="KW-0812">Transmembrane</keyword>
<dbReference type="InterPro" id="IPR052173">
    <property type="entry name" value="Beta-lactam_resp_regulator"/>
</dbReference>
<dbReference type="Pfam" id="PF05569">
    <property type="entry name" value="Peptidase_M56"/>
    <property type="match status" value="1"/>
</dbReference>
<keyword evidence="4" id="KW-1185">Reference proteome</keyword>
<evidence type="ECO:0000259" key="2">
    <source>
        <dbReference type="Pfam" id="PF05569"/>
    </source>
</evidence>
<dbReference type="PANTHER" id="PTHR34978:SF3">
    <property type="entry name" value="SLR0241 PROTEIN"/>
    <property type="match status" value="1"/>
</dbReference>
<proteinExistence type="predicted"/>
<gene>
    <name evidence="3" type="ORF">ACFPPD_20125</name>
</gene>
<reference evidence="4" key="1">
    <citation type="journal article" date="2019" name="Int. J. Syst. Evol. Microbiol.">
        <title>The Global Catalogue of Microorganisms (GCM) 10K type strain sequencing project: providing services to taxonomists for standard genome sequencing and annotation.</title>
        <authorList>
            <consortium name="The Broad Institute Genomics Platform"/>
            <consortium name="The Broad Institute Genome Sequencing Center for Infectious Disease"/>
            <person name="Wu L."/>
            <person name="Ma J."/>
        </authorList>
    </citation>
    <scope>NUCLEOTIDE SEQUENCE [LARGE SCALE GENOMIC DNA]</scope>
    <source>
        <strain evidence="4">CCUG 57113</strain>
    </source>
</reference>
<dbReference type="Gene3D" id="3.30.2010.10">
    <property type="entry name" value="Metalloproteases ('zincins'), catalytic domain"/>
    <property type="match status" value="1"/>
</dbReference>
<dbReference type="CDD" id="cd07326">
    <property type="entry name" value="M56_BlaR1_MecR1_like"/>
    <property type="match status" value="1"/>
</dbReference>
<organism evidence="3 4">
    <name type="scientific">Cohnella suwonensis</name>
    <dbReference type="NCBI Taxonomy" id="696072"/>
    <lineage>
        <taxon>Bacteria</taxon>
        <taxon>Bacillati</taxon>
        <taxon>Bacillota</taxon>
        <taxon>Bacilli</taxon>
        <taxon>Bacillales</taxon>
        <taxon>Paenibacillaceae</taxon>
        <taxon>Cohnella</taxon>
    </lineage>
</organism>
<protein>
    <submittedName>
        <fullName evidence="3">M56 family metallopeptidase</fullName>
    </submittedName>
</protein>
<name>A0ABW0LYS5_9BACL</name>
<evidence type="ECO:0000313" key="4">
    <source>
        <dbReference type="Proteomes" id="UP001596105"/>
    </source>
</evidence>